<comment type="caution">
    <text evidence="7">The sequence shown here is derived from an EMBL/GenBank/DDBJ whole genome shotgun (WGS) entry which is preliminary data.</text>
</comment>
<keyword evidence="2" id="KW-0833">Ubl conjugation pathway</keyword>
<dbReference type="AlphaFoldDB" id="A0A388JR43"/>
<evidence type="ECO:0000256" key="1">
    <source>
        <dbReference type="ARBA" id="ARBA00004906"/>
    </source>
</evidence>
<dbReference type="InterPro" id="IPR027356">
    <property type="entry name" value="NPH3_dom"/>
</dbReference>
<proteinExistence type="predicted"/>
<evidence type="ECO:0000259" key="5">
    <source>
        <dbReference type="PROSITE" id="PS50097"/>
    </source>
</evidence>
<dbReference type="OMA" id="DERRETH"/>
<evidence type="ECO:0008006" key="9">
    <source>
        <dbReference type="Google" id="ProtNLM"/>
    </source>
</evidence>
<dbReference type="OrthoDB" id="624345at2759"/>
<dbReference type="STRING" id="69332.A0A388JR43"/>
<evidence type="ECO:0000313" key="7">
    <source>
        <dbReference type="EMBL" id="GBG60250.1"/>
    </source>
</evidence>
<dbReference type="Pfam" id="PF03000">
    <property type="entry name" value="NPH3"/>
    <property type="match status" value="1"/>
</dbReference>
<evidence type="ECO:0000256" key="2">
    <source>
        <dbReference type="ARBA" id="ARBA00022786"/>
    </source>
</evidence>
<evidence type="ECO:0000256" key="4">
    <source>
        <dbReference type="SAM" id="MobiDB-lite"/>
    </source>
</evidence>
<comment type="pathway">
    <text evidence="1">Protein modification; protein ubiquitination.</text>
</comment>
<feature type="domain" description="NPH3" evidence="6">
    <location>
        <begin position="269"/>
        <end position="651"/>
    </location>
</feature>
<dbReference type="InterPro" id="IPR000210">
    <property type="entry name" value="BTB/POZ_dom"/>
</dbReference>
<organism evidence="7 8">
    <name type="scientific">Chara braunii</name>
    <name type="common">Braun's stonewort</name>
    <dbReference type="NCBI Taxonomy" id="69332"/>
    <lineage>
        <taxon>Eukaryota</taxon>
        <taxon>Viridiplantae</taxon>
        <taxon>Streptophyta</taxon>
        <taxon>Charophyceae</taxon>
        <taxon>Charales</taxon>
        <taxon>Characeae</taxon>
        <taxon>Chara</taxon>
    </lineage>
</organism>
<sequence length="756" mass="81886">MAGGAVTATAAAMGQSVRSRASRESIDLSRSSLVTEVPAPPSPMDLEFAFPGLKENGKAEGDGTGAVTPSLPASVSPPPSSSVASVIPSGMEVSWNRAAGMKSDFVVQVGDVVFNVHKFPLYSKTEYFAAIAVHDELSRKTFARLDEVPGGASTFLLVVNYCYGFDIEITVNNVAALRCAAEYLEMKTESRAGLAREGNLMMLTDTTLQRFLSYWSDAVAVLHRCEPLVNTGEGSEIVQRCVTAIAKACQTTSIAKDSTKREASLLATIPTHESVLSLPLTLYVKIVEAMYVARLPASAIGASVEAYCRLWLANGSLSATPSSSLALPLSPAADHTHTKAGGGSIAPGADIAADSTSTAFDASDCEWLAAVTESASSSDGPLECVLYGERESQLEGGSCMPVSRLPRQEVLRYREIVEALTDLLPEDKRAVRVSTLLKLLRCSVLFDASSDVRQRLERMAGARLDDMDIEDLNLIGTDVEEFLALIRAFNAAAEEDLALDDHSYGGNDLSGTNSCGAAGDRASVKKVAALIDDYLLRAVNNGSWHNDSEMLTGGGGRGGRPLSAEQFMALAESVPPEMRVSHDDLFKAVMTWASGPDHFLSAAERRDALPHLCNLIDPSLLSQAVAERAATMWDSLPLPFIVQILASIKAHLREVLDKQLTEFRKVETEFHHAMEEKKGMEADLAGLRLKRMASDDTLAGMKRAMEEEAREMEHSVRELEGQIEEMQNRIRRLHQENEEFRTEKVFIVDEDLDKYS</sequence>
<dbReference type="Proteomes" id="UP000265515">
    <property type="component" value="Unassembled WGS sequence"/>
</dbReference>
<protein>
    <recommendedName>
        <fullName evidence="9">BTB domain-containing protein</fullName>
    </recommendedName>
</protein>
<dbReference type="GO" id="GO:0016567">
    <property type="term" value="P:protein ubiquitination"/>
    <property type="evidence" value="ECO:0007669"/>
    <property type="project" value="UniProtKB-UniPathway"/>
</dbReference>
<dbReference type="SUPFAM" id="SSF54695">
    <property type="entry name" value="POZ domain"/>
    <property type="match status" value="1"/>
</dbReference>
<gene>
    <name evidence="7" type="ORF">CBR_g3494</name>
</gene>
<evidence type="ECO:0000259" key="6">
    <source>
        <dbReference type="PROSITE" id="PS51649"/>
    </source>
</evidence>
<reference evidence="7 8" key="1">
    <citation type="journal article" date="2018" name="Cell">
        <title>The Chara Genome: Secondary Complexity and Implications for Plant Terrestrialization.</title>
        <authorList>
            <person name="Nishiyama T."/>
            <person name="Sakayama H."/>
            <person name="Vries J.D."/>
            <person name="Buschmann H."/>
            <person name="Saint-Marcoux D."/>
            <person name="Ullrich K.K."/>
            <person name="Haas F.B."/>
            <person name="Vanderstraeten L."/>
            <person name="Becker D."/>
            <person name="Lang D."/>
            <person name="Vosolsobe S."/>
            <person name="Rombauts S."/>
            <person name="Wilhelmsson P.K.I."/>
            <person name="Janitza P."/>
            <person name="Kern R."/>
            <person name="Heyl A."/>
            <person name="Rumpler F."/>
            <person name="Villalobos L.I.A.C."/>
            <person name="Clay J.M."/>
            <person name="Skokan R."/>
            <person name="Toyoda A."/>
            <person name="Suzuki Y."/>
            <person name="Kagoshima H."/>
            <person name="Schijlen E."/>
            <person name="Tajeshwar N."/>
            <person name="Catarino B."/>
            <person name="Hetherington A.J."/>
            <person name="Saltykova A."/>
            <person name="Bonnot C."/>
            <person name="Breuninger H."/>
            <person name="Symeonidi A."/>
            <person name="Radhakrishnan G.V."/>
            <person name="Van Nieuwerburgh F."/>
            <person name="Deforce D."/>
            <person name="Chang C."/>
            <person name="Karol K.G."/>
            <person name="Hedrich R."/>
            <person name="Ulvskov P."/>
            <person name="Glockner G."/>
            <person name="Delwiche C.F."/>
            <person name="Petrasek J."/>
            <person name="Van de Peer Y."/>
            <person name="Friml J."/>
            <person name="Beilby M."/>
            <person name="Dolan L."/>
            <person name="Kohara Y."/>
            <person name="Sugano S."/>
            <person name="Fujiyama A."/>
            <person name="Delaux P.-M."/>
            <person name="Quint M."/>
            <person name="TheiBen G."/>
            <person name="Hagemann M."/>
            <person name="Harholt J."/>
            <person name="Dunand C."/>
            <person name="Zachgo S."/>
            <person name="Langdale J."/>
            <person name="Maumus F."/>
            <person name="Straeten D.V.D."/>
            <person name="Gould S.B."/>
            <person name="Rensing S.A."/>
        </authorList>
    </citation>
    <scope>NUCLEOTIDE SEQUENCE [LARGE SCALE GENOMIC DNA]</scope>
    <source>
        <strain evidence="7 8">S276</strain>
    </source>
</reference>
<keyword evidence="8" id="KW-1185">Reference proteome</keyword>
<dbReference type="PROSITE" id="PS51649">
    <property type="entry name" value="NPH3"/>
    <property type="match status" value="1"/>
</dbReference>
<dbReference type="EMBL" id="BFEA01000009">
    <property type="protein sequence ID" value="GBG60250.1"/>
    <property type="molecule type" value="Genomic_DNA"/>
</dbReference>
<evidence type="ECO:0000313" key="8">
    <source>
        <dbReference type="Proteomes" id="UP000265515"/>
    </source>
</evidence>
<dbReference type="PANTHER" id="PTHR32370">
    <property type="entry name" value="OS12G0117600 PROTEIN"/>
    <property type="match status" value="1"/>
</dbReference>
<dbReference type="Pfam" id="PF00651">
    <property type="entry name" value="BTB"/>
    <property type="match status" value="1"/>
</dbReference>
<feature type="domain" description="BTB" evidence="5">
    <location>
        <begin position="103"/>
        <end position="171"/>
    </location>
</feature>
<dbReference type="PROSITE" id="PS50097">
    <property type="entry name" value="BTB"/>
    <property type="match status" value="1"/>
</dbReference>
<dbReference type="InterPro" id="IPR011333">
    <property type="entry name" value="SKP1/BTB/POZ_sf"/>
</dbReference>
<dbReference type="Gramene" id="GBG60250">
    <property type="protein sequence ID" value="GBG60250"/>
    <property type="gene ID" value="CBR_g3494"/>
</dbReference>
<feature type="compositionally biased region" description="Low complexity" evidence="4">
    <location>
        <begin position="1"/>
        <end position="14"/>
    </location>
</feature>
<evidence type="ECO:0000256" key="3">
    <source>
        <dbReference type="SAM" id="Coils"/>
    </source>
</evidence>
<dbReference type="Gene3D" id="3.30.710.10">
    <property type="entry name" value="Potassium Channel Kv1.1, Chain A"/>
    <property type="match status" value="1"/>
</dbReference>
<name>A0A388JR43_CHABU</name>
<accession>A0A388JR43</accession>
<feature type="coiled-coil region" evidence="3">
    <location>
        <begin position="702"/>
        <end position="743"/>
    </location>
</feature>
<keyword evidence="3" id="KW-0175">Coiled coil</keyword>
<dbReference type="UniPathway" id="UPA00143"/>
<feature type="region of interest" description="Disordered" evidence="4">
    <location>
        <begin position="54"/>
        <end position="79"/>
    </location>
</feature>
<dbReference type="InterPro" id="IPR043454">
    <property type="entry name" value="NPH3/RPT2-like"/>
</dbReference>
<feature type="region of interest" description="Disordered" evidence="4">
    <location>
        <begin position="1"/>
        <end position="40"/>
    </location>
</feature>